<evidence type="ECO:0000259" key="5">
    <source>
        <dbReference type="PROSITE" id="PS51762"/>
    </source>
</evidence>
<keyword evidence="4" id="KW-0052">Apoplast</keyword>
<dbReference type="GO" id="GO:0004553">
    <property type="term" value="F:hydrolase activity, hydrolyzing O-glycosyl compounds"/>
    <property type="evidence" value="ECO:0007669"/>
    <property type="project" value="InterPro"/>
</dbReference>
<dbReference type="Gene3D" id="2.60.120.200">
    <property type="match status" value="1"/>
</dbReference>
<evidence type="ECO:0000256" key="2">
    <source>
        <dbReference type="ARBA" id="ARBA00022801"/>
    </source>
</evidence>
<keyword evidence="3 4" id="KW-0326">Glycosidase</keyword>
<gene>
    <name evidence="6" type="ORF">AXG93_948s1040</name>
</gene>
<keyword evidence="4" id="KW-0134">Cell wall</keyword>
<dbReference type="GO" id="GO:0044042">
    <property type="term" value="P:glucan metabolic process"/>
    <property type="evidence" value="ECO:0007669"/>
    <property type="project" value="InterPro"/>
</dbReference>
<comment type="similarity">
    <text evidence="4">Belongs to the glycosyl hydrolase 16 family.</text>
</comment>
<dbReference type="Proteomes" id="UP000077202">
    <property type="component" value="Unassembled WGS sequence"/>
</dbReference>
<dbReference type="InterPro" id="IPR013320">
    <property type="entry name" value="ConA-like_dom_sf"/>
</dbReference>
<evidence type="ECO:0000256" key="1">
    <source>
        <dbReference type="ARBA" id="ARBA00022679"/>
    </source>
</evidence>
<keyword evidence="4" id="KW-0961">Cell wall biogenesis/degradation</keyword>
<comment type="PTM">
    <text evidence="4">Contains at least one intrachain disulfide bond essential for its enzymatic activity.</text>
</comment>
<dbReference type="EMBL" id="LVLJ01003603">
    <property type="protein sequence ID" value="OAE20497.1"/>
    <property type="molecule type" value="Genomic_DNA"/>
</dbReference>
<dbReference type="PANTHER" id="PTHR31062">
    <property type="entry name" value="XYLOGLUCAN ENDOTRANSGLUCOSYLASE/HYDROLASE PROTEIN 8-RELATED"/>
    <property type="match status" value="1"/>
</dbReference>
<keyword evidence="4" id="KW-0964">Secreted</keyword>
<comment type="subcellular location">
    <subcellularLocation>
        <location evidence="4">Secreted</location>
        <location evidence="4">Cell wall</location>
    </subcellularLocation>
    <subcellularLocation>
        <location evidence="4">Secreted</location>
        <location evidence="4">Extracellular space</location>
        <location evidence="4">Apoplast</location>
    </subcellularLocation>
</comment>
<evidence type="ECO:0000256" key="4">
    <source>
        <dbReference type="RuleBase" id="RU361120"/>
    </source>
</evidence>
<organism evidence="6 7">
    <name type="scientific">Marchantia polymorpha subsp. ruderalis</name>
    <dbReference type="NCBI Taxonomy" id="1480154"/>
    <lineage>
        <taxon>Eukaryota</taxon>
        <taxon>Viridiplantae</taxon>
        <taxon>Streptophyta</taxon>
        <taxon>Embryophyta</taxon>
        <taxon>Marchantiophyta</taxon>
        <taxon>Marchantiopsida</taxon>
        <taxon>Marchantiidae</taxon>
        <taxon>Marchantiales</taxon>
        <taxon>Marchantiaceae</taxon>
        <taxon>Marchantia</taxon>
    </lineage>
</organism>
<dbReference type="PROSITE" id="PS51762">
    <property type="entry name" value="GH16_2"/>
    <property type="match status" value="1"/>
</dbReference>
<dbReference type="EC" id="2.4.1.207" evidence="4"/>
<evidence type="ECO:0000313" key="6">
    <source>
        <dbReference type="EMBL" id="OAE20497.1"/>
    </source>
</evidence>
<keyword evidence="2 4" id="KW-0378">Hydrolase</keyword>
<dbReference type="Pfam" id="PF00722">
    <property type="entry name" value="Glyco_hydro_16"/>
    <property type="match status" value="1"/>
</dbReference>
<name>A0A176VIU3_MARPO</name>
<reference evidence="6" key="1">
    <citation type="submission" date="2016-03" db="EMBL/GenBank/DDBJ databases">
        <title>Mechanisms controlling the formation of the plant cell surface in tip-growing cells are functionally conserved among land plants.</title>
        <authorList>
            <person name="Honkanen S."/>
            <person name="Jones V.A."/>
            <person name="Morieri G."/>
            <person name="Champion C."/>
            <person name="Hetherington A.J."/>
            <person name="Kelly S."/>
            <person name="Saint-Marcoux D."/>
            <person name="Proust H."/>
            <person name="Prescott H."/>
            <person name="Dolan L."/>
        </authorList>
    </citation>
    <scope>NUCLEOTIDE SEQUENCE [LARGE SCALE GENOMIC DNA]</scope>
    <source>
        <tissue evidence="6">Whole gametophyte</tissue>
    </source>
</reference>
<dbReference type="InterPro" id="IPR044791">
    <property type="entry name" value="Beta-glucanase/XTH"/>
</dbReference>
<dbReference type="SUPFAM" id="SSF49899">
    <property type="entry name" value="Concanavalin A-like lectins/glucanases"/>
    <property type="match status" value="1"/>
</dbReference>
<sequence length="214" mass="24079">MLQLISLLSLTALLFSGAEAATFGDDFNITFGKQNVNITTDSTGDTCDAQAHEQNRFWIPITRSFSVRGVFNEDDASEGFWVDNRVIRVFHNATDLGLLYLDYQPMYAIASIWNGEAWATEGGRIKVDWTQAPFIASYTGWNVSNACEVHNTTGTDDLHACYRKVYQSSYGRAPNLALSQTQIADLRWVKQNYVIYDYCTKNATATPECARNWP</sequence>
<keyword evidence="4" id="KW-0732">Signal</keyword>
<feature type="signal peptide" evidence="4">
    <location>
        <begin position="1"/>
        <end position="20"/>
    </location>
</feature>
<proteinExistence type="inferred from homology"/>
<evidence type="ECO:0000256" key="3">
    <source>
        <dbReference type="ARBA" id="ARBA00023295"/>
    </source>
</evidence>
<protein>
    <recommendedName>
        <fullName evidence="4">Xyloglucan endotransglucosylase/hydrolase</fullName>
        <ecNumber evidence="4">2.4.1.207</ecNumber>
    </recommendedName>
</protein>
<accession>A0A176VIU3</accession>
<dbReference type="Pfam" id="PF06955">
    <property type="entry name" value="XET_C"/>
    <property type="match status" value="1"/>
</dbReference>
<keyword evidence="1 4" id="KW-0808">Transferase</keyword>
<dbReference type="AlphaFoldDB" id="A0A176VIU3"/>
<keyword evidence="7" id="KW-1185">Reference proteome</keyword>
<dbReference type="InterPro" id="IPR000757">
    <property type="entry name" value="Beta-glucanase-like"/>
</dbReference>
<feature type="chain" id="PRO_5007948677" description="Xyloglucan endotransglucosylase/hydrolase" evidence="4">
    <location>
        <begin position="21"/>
        <end position="214"/>
    </location>
</feature>
<evidence type="ECO:0000313" key="7">
    <source>
        <dbReference type="Proteomes" id="UP000077202"/>
    </source>
</evidence>
<comment type="caution">
    <text evidence="6">The sequence shown here is derived from an EMBL/GenBank/DDBJ whole genome shotgun (WGS) entry which is preliminary data.</text>
</comment>
<comment type="function">
    <text evidence="4">Catalyzes xyloglucan endohydrolysis (XEH) and/or endotransglycosylation (XET). Cleaves and religates xyloglucan polymers, an essential constituent of the primary cell wall, and thereby participates in cell wall construction of growing tissues.</text>
</comment>
<dbReference type="InterPro" id="IPR010713">
    <property type="entry name" value="XET_C"/>
</dbReference>
<dbReference type="GO" id="GO:0071555">
    <property type="term" value="P:cell wall organization"/>
    <property type="evidence" value="ECO:0007669"/>
    <property type="project" value="UniProtKB-KW"/>
</dbReference>
<feature type="domain" description="GH16" evidence="5">
    <location>
        <begin position="1"/>
        <end position="138"/>
    </location>
</feature>
<dbReference type="GO" id="GO:0048046">
    <property type="term" value="C:apoplast"/>
    <property type="evidence" value="ECO:0007669"/>
    <property type="project" value="UniProtKB-SubCell"/>
</dbReference>
<dbReference type="GO" id="GO:0016762">
    <property type="term" value="F:xyloglucan:xyloglucosyl transferase activity"/>
    <property type="evidence" value="ECO:0007669"/>
    <property type="project" value="UniProtKB-EC"/>
</dbReference>